<organism evidence="1 2">
    <name type="scientific">Phytophthora sojae (strain P6497)</name>
    <name type="common">Soybean stem and root rot agent</name>
    <name type="synonym">Phytophthora megasperma f. sp. glycines</name>
    <dbReference type="NCBI Taxonomy" id="1094619"/>
    <lineage>
        <taxon>Eukaryota</taxon>
        <taxon>Sar</taxon>
        <taxon>Stramenopiles</taxon>
        <taxon>Oomycota</taxon>
        <taxon>Peronosporomycetes</taxon>
        <taxon>Peronosporales</taxon>
        <taxon>Peronosporaceae</taxon>
        <taxon>Phytophthora</taxon>
    </lineage>
</organism>
<dbReference type="EMBL" id="JH159151">
    <property type="protein sequence ID" value="EGZ27725.1"/>
    <property type="molecule type" value="Genomic_DNA"/>
</dbReference>
<protein>
    <recommendedName>
        <fullName evidence="3">ISXO2-like transposase domain-containing protein</fullName>
    </recommendedName>
</protein>
<name>G4YH24_PHYSP</name>
<sequence>MLSPLFEAAPPARLTLWLPHSHSQSSRLLRKPPATLRLPVMSTASPYQYHLDDESLFAMDTVLKVTSEQALCVEWCIVVGLIDREKCCPKCQLLMRRAPTRKRWRCCRRTQHADGKEASRGLLTDSFFNESKLQLCSTVRLLLGWAMRLPQEQAAEWAELLRSEFKIGGDGMVVEIDETSLSKKRKYNQGRHYEEFWLFGGVDRGTGRWFGRVVRTKAMLLPIIKRFIEHRTHIMSDMFATYVCERGNKQHTLENNRTLLSMRYSHSWVNHSLNFVDPVYGPMGNEDQTAHQVDERDEQ</sequence>
<keyword evidence="2" id="KW-1185">Reference proteome</keyword>
<dbReference type="GeneID" id="20639295"/>
<dbReference type="InterPro" id="IPR053164">
    <property type="entry name" value="IS1016-like_transposase"/>
</dbReference>
<evidence type="ECO:0000313" key="2">
    <source>
        <dbReference type="Proteomes" id="UP000002640"/>
    </source>
</evidence>
<dbReference type="STRING" id="1094619.G4YH24"/>
<dbReference type="AlphaFoldDB" id="G4YH24"/>
<proteinExistence type="predicted"/>
<dbReference type="InParanoid" id="G4YH24"/>
<dbReference type="PANTHER" id="PTHR47163:SF2">
    <property type="entry name" value="SI:DKEY-17M8.2"/>
    <property type="match status" value="1"/>
</dbReference>
<dbReference type="OMA" id="RGNKQHT"/>
<dbReference type="Proteomes" id="UP000002640">
    <property type="component" value="Unassembled WGS sequence"/>
</dbReference>
<accession>G4YH24</accession>
<evidence type="ECO:0008006" key="3">
    <source>
        <dbReference type="Google" id="ProtNLM"/>
    </source>
</evidence>
<gene>
    <name evidence="1" type="ORF">PHYSODRAFT_261596</name>
</gene>
<dbReference type="PANTHER" id="PTHR47163">
    <property type="entry name" value="DDE_TNP_IS1595 DOMAIN-CONTAINING PROTEIN"/>
    <property type="match status" value="1"/>
</dbReference>
<dbReference type="RefSeq" id="XP_009515000.1">
    <property type="nucleotide sequence ID" value="XM_009516705.1"/>
</dbReference>
<dbReference type="KEGG" id="psoj:PHYSODRAFT_261596"/>
<reference evidence="1 2" key="1">
    <citation type="journal article" date="2006" name="Science">
        <title>Phytophthora genome sequences uncover evolutionary origins and mechanisms of pathogenesis.</title>
        <authorList>
            <person name="Tyler B.M."/>
            <person name="Tripathy S."/>
            <person name="Zhang X."/>
            <person name="Dehal P."/>
            <person name="Jiang R.H."/>
            <person name="Aerts A."/>
            <person name="Arredondo F.D."/>
            <person name="Baxter L."/>
            <person name="Bensasson D."/>
            <person name="Beynon J.L."/>
            <person name="Chapman J."/>
            <person name="Damasceno C.M."/>
            <person name="Dorrance A.E."/>
            <person name="Dou D."/>
            <person name="Dickerman A.W."/>
            <person name="Dubchak I.L."/>
            <person name="Garbelotto M."/>
            <person name="Gijzen M."/>
            <person name="Gordon S.G."/>
            <person name="Govers F."/>
            <person name="Grunwald N.J."/>
            <person name="Huang W."/>
            <person name="Ivors K.L."/>
            <person name="Jones R.W."/>
            <person name="Kamoun S."/>
            <person name="Krampis K."/>
            <person name="Lamour K.H."/>
            <person name="Lee M.K."/>
            <person name="McDonald W.H."/>
            <person name="Medina M."/>
            <person name="Meijer H.J."/>
            <person name="Nordberg E.K."/>
            <person name="Maclean D.J."/>
            <person name="Ospina-Giraldo M.D."/>
            <person name="Morris P.F."/>
            <person name="Phuntumart V."/>
            <person name="Putnam N.H."/>
            <person name="Rash S."/>
            <person name="Rose J.K."/>
            <person name="Sakihama Y."/>
            <person name="Salamov A.A."/>
            <person name="Savidor A."/>
            <person name="Scheuring C.F."/>
            <person name="Smith B.M."/>
            <person name="Sobral B.W."/>
            <person name="Terry A."/>
            <person name="Torto-Alalibo T.A."/>
            <person name="Win J."/>
            <person name="Xu Z."/>
            <person name="Zhang H."/>
            <person name="Grigoriev I.V."/>
            <person name="Rokhsar D.S."/>
            <person name="Boore J.L."/>
        </authorList>
    </citation>
    <scope>NUCLEOTIDE SEQUENCE [LARGE SCALE GENOMIC DNA]</scope>
    <source>
        <strain evidence="1 2">P6497</strain>
    </source>
</reference>
<evidence type="ECO:0000313" key="1">
    <source>
        <dbReference type="EMBL" id="EGZ27725.1"/>
    </source>
</evidence>